<sequence>MNRTLLLGLAATSLVSATATVTSMFIFDADPQPLVASIVGNDATATTYSINCAPGTDSSDCGMGPGITLVAEPTMTAMILDSPDEDFYYTCVCSVDGTMQAVCTETASGAGANIPGTSTTTVVGGLDPIPVTITAGSVTSVAASAAHTTTVQTASSTGSAATITGKQTETSAVSTGSATAGTASASKTTTASNVNASSTGTGKASLAKSDAALVLGAAAAAFVAAVL</sequence>
<dbReference type="OrthoDB" id="4991875at2759"/>
<feature type="chain" id="PRO_5013199893" description="GPI anchored protein" evidence="2">
    <location>
        <begin position="18"/>
        <end position="227"/>
    </location>
</feature>
<dbReference type="STRING" id="767769.A0A1L9UYB5"/>
<dbReference type="PANTHER" id="PTHR40640:SF2">
    <property type="entry name" value="GPI ANCHORED PROTEIN-RELATED"/>
    <property type="match status" value="1"/>
</dbReference>
<protein>
    <recommendedName>
        <fullName evidence="5">GPI anchored protein</fullName>
    </recommendedName>
</protein>
<dbReference type="GeneID" id="93579358"/>
<accession>A0A1L9UYB5</accession>
<evidence type="ECO:0000313" key="3">
    <source>
        <dbReference type="EMBL" id="OJJ76694.1"/>
    </source>
</evidence>
<organism evidence="3 4">
    <name type="scientific">Aspergillus brasiliensis (strain CBS 101740 / IMI 381727 / IBT 21946)</name>
    <dbReference type="NCBI Taxonomy" id="767769"/>
    <lineage>
        <taxon>Eukaryota</taxon>
        <taxon>Fungi</taxon>
        <taxon>Dikarya</taxon>
        <taxon>Ascomycota</taxon>
        <taxon>Pezizomycotina</taxon>
        <taxon>Eurotiomycetes</taxon>
        <taxon>Eurotiomycetidae</taxon>
        <taxon>Eurotiales</taxon>
        <taxon>Aspergillaceae</taxon>
        <taxon>Aspergillus</taxon>
        <taxon>Aspergillus subgen. Circumdati</taxon>
    </lineage>
</organism>
<reference evidence="4" key="1">
    <citation type="journal article" date="2017" name="Genome Biol.">
        <title>Comparative genomics reveals high biological diversity and specific adaptations in the industrially and medically important fungal genus Aspergillus.</title>
        <authorList>
            <person name="de Vries R.P."/>
            <person name="Riley R."/>
            <person name="Wiebenga A."/>
            <person name="Aguilar-Osorio G."/>
            <person name="Amillis S."/>
            <person name="Uchima C.A."/>
            <person name="Anderluh G."/>
            <person name="Asadollahi M."/>
            <person name="Askin M."/>
            <person name="Barry K."/>
            <person name="Battaglia E."/>
            <person name="Bayram O."/>
            <person name="Benocci T."/>
            <person name="Braus-Stromeyer S.A."/>
            <person name="Caldana C."/>
            <person name="Canovas D."/>
            <person name="Cerqueira G.C."/>
            <person name="Chen F."/>
            <person name="Chen W."/>
            <person name="Choi C."/>
            <person name="Clum A."/>
            <person name="Dos Santos R.A."/>
            <person name="Damasio A.R."/>
            <person name="Diallinas G."/>
            <person name="Emri T."/>
            <person name="Fekete E."/>
            <person name="Flipphi M."/>
            <person name="Freyberg S."/>
            <person name="Gallo A."/>
            <person name="Gournas C."/>
            <person name="Habgood R."/>
            <person name="Hainaut M."/>
            <person name="Harispe M.L."/>
            <person name="Henrissat B."/>
            <person name="Hilden K.S."/>
            <person name="Hope R."/>
            <person name="Hossain A."/>
            <person name="Karabika E."/>
            <person name="Karaffa L."/>
            <person name="Karanyi Z."/>
            <person name="Krasevec N."/>
            <person name="Kuo A."/>
            <person name="Kusch H."/>
            <person name="LaButti K."/>
            <person name="Lagendijk E.L."/>
            <person name="Lapidus A."/>
            <person name="Levasseur A."/>
            <person name="Lindquist E."/>
            <person name="Lipzen A."/>
            <person name="Logrieco A.F."/>
            <person name="MacCabe A."/>
            <person name="Maekelae M.R."/>
            <person name="Malavazi I."/>
            <person name="Melin P."/>
            <person name="Meyer V."/>
            <person name="Mielnichuk N."/>
            <person name="Miskei M."/>
            <person name="Molnar A.P."/>
            <person name="Mule G."/>
            <person name="Ngan C.Y."/>
            <person name="Orejas M."/>
            <person name="Orosz E."/>
            <person name="Ouedraogo J.P."/>
            <person name="Overkamp K.M."/>
            <person name="Park H.-S."/>
            <person name="Perrone G."/>
            <person name="Piumi F."/>
            <person name="Punt P.J."/>
            <person name="Ram A.F."/>
            <person name="Ramon A."/>
            <person name="Rauscher S."/>
            <person name="Record E."/>
            <person name="Riano-Pachon D.M."/>
            <person name="Robert V."/>
            <person name="Roehrig J."/>
            <person name="Ruller R."/>
            <person name="Salamov A."/>
            <person name="Salih N.S."/>
            <person name="Samson R.A."/>
            <person name="Sandor E."/>
            <person name="Sanguinetti M."/>
            <person name="Schuetze T."/>
            <person name="Sepcic K."/>
            <person name="Shelest E."/>
            <person name="Sherlock G."/>
            <person name="Sophianopoulou V."/>
            <person name="Squina F.M."/>
            <person name="Sun H."/>
            <person name="Susca A."/>
            <person name="Todd R.B."/>
            <person name="Tsang A."/>
            <person name="Unkles S.E."/>
            <person name="van de Wiele N."/>
            <person name="van Rossen-Uffink D."/>
            <person name="Oliveira J.V."/>
            <person name="Vesth T.C."/>
            <person name="Visser J."/>
            <person name="Yu J.-H."/>
            <person name="Zhou M."/>
            <person name="Andersen M.R."/>
            <person name="Archer D.B."/>
            <person name="Baker S.E."/>
            <person name="Benoit I."/>
            <person name="Brakhage A.A."/>
            <person name="Braus G.H."/>
            <person name="Fischer R."/>
            <person name="Frisvad J.C."/>
            <person name="Goldman G.H."/>
            <person name="Houbraken J."/>
            <person name="Oakley B."/>
            <person name="Pocsi I."/>
            <person name="Scazzocchio C."/>
            <person name="Seiboth B."/>
            <person name="vanKuyk P.A."/>
            <person name="Wortman J."/>
            <person name="Dyer P.S."/>
            <person name="Grigoriev I.V."/>
        </authorList>
    </citation>
    <scope>NUCLEOTIDE SEQUENCE [LARGE SCALE GENOMIC DNA]</scope>
    <source>
        <strain evidence="4">CBS 101740 / IMI 381727 / IBT 21946</strain>
    </source>
</reference>
<name>A0A1L9UYB5_ASPBC</name>
<dbReference type="PANTHER" id="PTHR40640">
    <property type="entry name" value="ANCHORED GLYCOPROTEIN, PUTATIVE (AFU_ORTHOLOGUE AFUA_8G04860)-RELATED"/>
    <property type="match status" value="1"/>
</dbReference>
<dbReference type="RefSeq" id="XP_067483941.1">
    <property type="nucleotide sequence ID" value="XM_067626870.1"/>
</dbReference>
<dbReference type="AlphaFoldDB" id="A0A1L9UYB5"/>
<evidence type="ECO:0000313" key="4">
    <source>
        <dbReference type="Proteomes" id="UP000184499"/>
    </source>
</evidence>
<evidence type="ECO:0008006" key="5">
    <source>
        <dbReference type="Google" id="ProtNLM"/>
    </source>
</evidence>
<dbReference type="Proteomes" id="UP000184499">
    <property type="component" value="Unassembled WGS sequence"/>
</dbReference>
<dbReference type="VEuPathDB" id="FungiDB:ASPBRDRAFT_52256"/>
<dbReference type="OMA" id="STIGWDQ"/>
<dbReference type="EMBL" id="KV878680">
    <property type="protein sequence ID" value="OJJ76694.1"/>
    <property type="molecule type" value="Genomic_DNA"/>
</dbReference>
<feature type="region of interest" description="Disordered" evidence="1">
    <location>
        <begin position="156"/>
        <end position="200"/>
    </location>
</feature>
<proteinExistence type="predicted"/>
<evidence type="ECO:0000256" key="1">
    <source>
        <dbReference type="SAM" id="MobiDB-lite"/>
    </source>
</evidence>
<gene>
    <name evidence="3" type="ORF">ASPBRDRAFT_52256</name>
</gene>
<keyword evidence="2" id="KW-0732">Signal</keyword>
<keyword evidence="4" id="KW-1185">Reference proteome</keyword>
<feature type="signal peptide" evidence="2">
    <location>
        <begin position="1"/>
        <end position="17"/>
    </location>
</feature>
<evidence type="ECO:0000256" key="2">
    <source>
        <dbReference type="SAM" id="SignalP"/>
    </source>
</evidence>